<dbReference type="PIRSF" id="PIRSF006232">
    <property type="entry name" value="Pirin"/>
    <property type="match status" value="1"/>
</dbReference>
<dbReference type="InterPro" id="IPR011051">
    <property type="entry name" value="RmlC_Cupin_sf"/>
</dbReference>
<evidence type="ECO:0000313" key="6">
    <source>
        <dbReference type="Proteomes" id="UP001575181"/>
    </source>
</evidence>
<protein>
    <submittedName>
        <fullName evidence="5">Pirin family protein</fullName>
    </submittedName>
</protein>
<dbReference type="CDD" id="cd02247">
    <property type="entry name" value="cupin_pirin_C"/>
    <property type="match status" value="1"/>
</dbReference>
<keyword evidence="6" id="KW-1185">Reference proteome</keyword>
<dbReference type="RefSeq" id="WP_373654867.1">
    <property type="nucleotide sequence ID" value="NZ_JBGUAW010000003.1"/>
</dbReference>
<dbReference type="InterPro" id="IPR003829">
    <property type="entry name" value="Pirin_N_dom"/>
</dbReference>
<evidence type="ECO:0000259" key="3">
    <source>
        <dbReference type="Pfam" id="PF02678"/>
    </source>
</evidence>
<dbReference type="Pfam" id="PF02678">
    <property type="entry name" value="Pirin"/>
    <property type="match status" value="1"/>
</dbReference>
<evidence type="ECO:0000259" key="4">
    <source>
        <dbReference type="Pfam" id="PF05726"/>
    </source>
</evidence>
<evidence type="ECO:0000256" key="2">
    <source>
        <dbReference type="RuleBase" id="RU003457"/>
    </source>
</evidence>
<dbReference type="CDD" id="cd02909">
    <property type="entry name" value="cupin_pirin_N"/>
    <property type="match status" value="1"/>
</dbReference>
<dbReference type="InterPro" id="IPR012093">
    <property type="entry name" value="Pirin"/>
</dbReference>
<evidence type="ECO:0000313" key="5">
    <source>
        <dbReference type="EMBL" id="MFA9460078.1"/>
    </source>
</evidence>
<comment type="similarity">
    <text evidence="1 2">Belongs to the pirin family.</text>
</comment>
<proteinExistence type="inferred from homology"/>
<dbReference type="Gene3D" id="2.60.120.10">
    <property type="entry name" value="Jelly Rolls"/>
    <property type="match status" value="2"/>
</dbReference>
<feature type="domain" description="Pirin N-terminal" evidence="3">
    <location>
        <begin position="22"/>
        <end position="122"/>
    </location>
</feature>
<organism evidence="5 6">
    <name type="scientific">Thiohalorhabdus methylotrophus</name>
    <dbReference type="NCBI Taxonomy" id="3242694"/>
    <lineage>
        <taxon>Bacteria</taxon>
        <taxon>Pseudomonadati</taxon>
        <taxon>Pseudomonadota</taxon>
        <taxon>Gammaproteobacteria</taxon>
        <taxon>Thiohalorhabdales</taxon>
        <taxon>Thiohalorhabdaceae</taxon>
        <taxon>Thiohalorhabdus</taxon>
    </lineage>
</organism>
<dbReference type="PANTHER" id="PTHR13903">
    <property type="entry name" value="PIRIN-RELATED"/>
    <property type="match status" value="1"/>
</dbReference>
<dbReference type="InterPro" id="IPR008778">
    <property type="entry name" value="Pirin_C_dom"/>
</dbReference>
<reference evidence="5 6" key="1">
    <citation type="submission" date="2024-08" db="EMBL/GenBank/DDBJ databases">
        <title>Whole-genome sequencing of halo(alkali)philic microorganisms from hypersaline lakes.</title>
        <authorList>
            <person name="Sorokin D.Y."/>
            <person name="Merkel A.Y."/>
            <person name="Messina E."/>
            <person name="Yakimov M."/>
        </authorList>
    </citation>
    <scope>NUCLEOTIDE SEQUENCE [LARGE SCALE GENOMIC DNA]</scope>
    <source>
        <strain evidence="5 6">Cl-TMA</strain>
    </source>
</reference>
<sequence length="286" mass="30982">MAEQRAVAQVVPATAVSEGAGVRILRTIGTPARRHLDPFLMLDHFGTDNPDDYGAGFPDHPHRGFITLTYMLDGHMAHGDSMGNEGRLDPGGAQWMKAGSGVIHSEMPRQEAGLMRGFQLWINLPAAEKMSAPEYQEIRPEAVPEVAEEGVVIRVLAGRYGETAGPVEDPNTDVSYLDVRLEPGSTFTHQPPDGHAAFAFLFEGSARVAGQDVPDTSLIVLGEEGAVTVNAGPEGARLLLVAGRPIGEPIAQYGPFVMTNREELEQAFRDYRDGNLVRDRAAFREI</sequence>
<dbReference type="PANTHER" id="PTHR13903:SF8">
    <property type="entry name" value="PIRIN"/>
    <property type="match status" value="1"/>
</dbReference>
<dbReference type="EMBL" id="JBGUAW010000003">
    <property type="protein sequence ID" value="MFA9460078.1"/>
    <property type="molecule type" value="Genomic_DNA"/>
</dbReference>
<dbReference type="SUPFAM" id="SSF51182">
    <property type="entry name" value="RmlC-like cupins"/>
    <property type="match status" value="1"/>
</dbReference>
<gene>
    <name evidence="5" type="ORF">ACERLL_04500</name>
</gene>
<name>A0ABV4TRW1_9GAMM</name>
<accession>A0ABV4TRW1</accession>
<comment type="caution">
    <text evidence="5">The sequence shown here is derived from an EMBL/GenBank/DDBJ whole genome shotgun (WGS) entry which is preliminary data.</text>
</comment>
<feature type="domain" description="Pirin C-terminal" evidence="4">
    <location>
        <begin position="176"/>
        <end position="275"/>
    </location>
</feature>
<dbReference type="Proteomes" id="UP001575181">
    <property type="component" value="Unassembled WGS sequence"/>
</dbReference>
<dbReference type="InterPro" id="IPR014710">
    <property type="entry name" value="RmlC-like_jellyroll"/>
</dbReference>
<dbReference type="Pfam" id="PF05726">
    <property type="entry name" value="Pirin_C"/>
    <property type="match status" value="1"/>
</dbReference>
<evidence type="ECO:0000256" key="1">
    <source>
        <dbReference type="ARBA" id="ARBA00008416"/>
    </source>
</evidence>